<keyword evidence="2" id="KW-1185">Reference proteome</keyword>
<evidence type="ECO:0000313" key="2">
    <source>
        <dbReference type="Proteomes" id="UP000237000"/>
    </source>
</evidence>
<dbReference type="EMBL" id="JXTC01000002">
    <property type="protein sequence ID" value="POO03677.1"/>
    <property type="molecule type" value="Genomic_DNA"/>
</dbReference>
<protein>
    <submittedName>
        <fullName evidence="1">Uncharacterized protein</fullName>
    </submittedName>
</protein>
<dbReference type="InParanoid" id="A0A2P5G0X9"/>
<comment type="caution">
    <text evidence="1">The sequence shown here is derived from an EMBL/GenBank/DDBJ whole genome shotgun (WGS) entry which is preliminary data.</text>
</comment>
<proteinExistence type="predicted"/>
<evidence type="ECO:0000313" key="1">
    <source>
        <dbReference type="EMBL" id="POO03677.1"/>
    </source>
</evidence>
<dbReference type="AlphaFoldDB" id="A0A2P5G0X9"/>
<sequence>MGEASIPASSPFFFFNLNDILGEDNCGGGDSKYESSTHFLFFEVQRVFTILCDRSEQRREMGYLGLSKLGIWVCEGWVLGFVEERNGGVELDGFFSNLLYI</sequence>
<reference evidence="2" key="1">
    <citation type="submission" date="2016-06" db="EMBL/GenBank/DDBJ databases">
        <title>Parallel loss of symbiosis genes in relatives of nitrogen-fixing non-legume Parasponia.</title>
        <authorList>
            <person name="Van Velzen R."/>
            <person name="Holmer R."/>
            <person name="Bu F."/>
            <person name="Rutten L."/>
            <person name="Van Zeijl A."/>
            <person name="Liu W."/>
            <person name="Santuari L."/>
            <person name="Cao Q."/>
            <person name="Sharma T."/>
            <person name="Shen D."/>
            <person name="Roswanjaya Y."/>
            <person name="Wardhani T."/>
            <person name="Kalhor M.S."/>
            <person name="Jansen J."/>
            <person name="Van den Hoogen J."/>
            <person name="Gungor B."/>
            <person name="Hartog M."/>
            <person name="Hontelez J."/>
            <person name="Verver J."/>
            <person name="Yang W.-C."/>
            <person name="Schijlen E."/>
            <person name="Repin R."/>
            <person name="Schilthuizen M."/>
            <person name="Schranz E."/>
            <person name="Heidstra R."/>
            <person name="Miyata K."/>
            <person name="Fedorova E."/>
            <person name="Kohlen W."/>
            <person name="Bisseling T."/>
            <person name="Smit S."/>
            <person name="Geurts R."/>
        </authorList>
    </citation>
    <scope>NUCLEOTIDE SEQUENCE [LARGE SCALE GENOMIC DNA]</scope>
    <source>
        <strain evidence="2">cv. RG33-2</strain>
    </source>
</reference>
<organism evidence="1 2">
    <name type="scientific">Trema orientale</name>
    <name type="common">Charcoal tree</name>
    <name type="synonym">Celtis orientalis</name>
    <dbReference type="NCBI Taxonomy" id="63057"/>
    <lineage>
        <taxon>Eukaryota</taxon>
        <taxon>Viridiplantae</taxon>
        <taxon>Streptophyta</taxon>
        <taxon>Embryophyta</taxon>
        <taxon>Tracheophyta</taxon>
        <taxon>Spermatophyta</taxon>
        <taxon>Magnoliopsida</taxon>
        <taxon>eudicotyledons</taxon>
        <taxon>Gunneridae</taxon>
        <taxon>Pentapetalae</taxon>
        <taxon>rosids</taxon>
        <taxon>fabids</taxon>
        <taxon>Rosales</taxon>
        <taxon>Cannabaceae</taxon>
        <taxon>Trema</taxon>
    </lineage>
</organism>
<dbReference type="Proteomes" id="UP000237000">
    <property type="component" value="Unassembled WGS sequence"/>
</dbReference>
<gene>
    <name evidence="1" type="ORF">TorRG33x02_008820</name>
</gene>
<accession>A0A2P5G0X9</accession>
<name>A0A2P5G0X9_TREOI</name>